<dbReference type="SMART" id="SM00579">
    <property type="entry name" value="FBD"/>
    <property type="match status" value="1"/>
</dbReference>
<comment type="caution">
    <text evidence="2">The sequence shown here is derived from an EMBL/GenBank/DDBJ whole genome shotgun (WGS) entry which is preliminary data.</text>
</comment>
<reference evidence="2 3" key="1">
    <citation type="submission" date="2020-10" db="EMBL/GenBank/DDBJ databases">
        <title>The Coptis chinensis genome and diversification of protoberbering-type alkaloids.</title>
        <authorList>
            <person name="Wang B."/>
            <person name="Shu S."/>
            <person name="Song C."/>
            <person name="Liu Y."/>
        </authorList>
    </citation>
    <scope>NUCLEOTIDE SEQUENCE [LARGE SCALE GENOMIC DNA]</scope>
    <source>
        <strain evidence="2">HL-2020</strain>
        <tissue evidence="2">Leaf</tissue>
    </source>
</reference>
<dbReference type="OrthoDB" id="1939276at2759"/>
<keyword evidence="3" id="KW-1185">Reference proteome</keyword>
<evidence type="ECO:0000313" key="3">
    <source>
        <dbReference type="Proteomes" id="UP000631114"/>
    </source>
</evidence>
<sequence>MGTYKHVQFQNTAKLESAAITTWFPPLSTTVRFDEVPDGLVNIHDLSVVHSFMEGKSIKPKDLSYDGHFWETRIHKEHILHHLKTMSWTGFKGLKFELGLAQFILLNAVVLETMSIKWGRNDHKEPGLVHALEKMLQLKRASSSAEVKFSGLK</sequence>
<feature type="domain" description="FBD" evidence="1">
    <location>
        <begin position="77"/>
        <end position="150"/>
    </location>
</feature>
<organism evidence="2 3">
    <name type="scientific">Coptis chinensis</name>
    <dbReference type="NCBI Taxonomy" id="261450"/>
    <lineage>
        <taxon>Eukaryota</taxon>
        <taxon>Viridiplantae</taxon>
        <taxon>Streptophyta</taxon>
        <taxon>Embryophyta</taxon>
        <taxon>Tracheophyta</taxon>
        <taxon>Spermatophyta</taxon>
        <taxon>Magnoliopsida</taxon>
        <taxon>Ranunculales</taxon>
        <taxon>Ranunculaceae</taxon>
        <taxon>Coptidoideae</taxon>
        <taxon>Coptis</taxon>
    </lineage>
</organism>
<name>A0A835I181_9MAGN</name>
<accession>A0A835I181</accession>
<dbReference type="InterPro" id="IPR006566">
    <property type="entry name" value="FBD"/>
</dbReference>
<dbReference type="EMBL" id="JADFTS010000004">
    <property type="protein sequence ID" value="KAF9609406.1"/>
    <property type="molecule type" value="Genomic_DNA"/>
</dbReference>
<evidence type="ECO:0000313" key="2">
    <source>
        <dbReference type="EMBL" id="KAF9609406.1"/>
    </source>
</evidence>
<protein>
    <recommendedName>
        <fullName evidence="1">FBD domain-containing protein</fullName>
    </recommendedName>
</protein>
<dbReference type="AlphaFoldDB" id="A0A835I181"/>
<evidence type="ECO:0000259" key="1">
    <source>
        <dbReference type="SMART" id="SM00579"/>
    </source>
</evidence>
<gene>
    <name evidence="2" type="ORF">IFM89_015747</name>
</gene>
<dbReference type="Pfam" id="PF08387">
    <property type="entry name" value="FBD"/>
    <property type="match status" value="1"/>
</dbReference>
<dbReference type="Proteomes" id="UP000631114">
    <property type="component" value="Unassembled WGS sequence"/>
</dbReference>
<proteinExistence type="predicted"/>